<dbReference type="Proteomes" id="UP001174936">
    <property type="component" value="Unassembled WGS sequence"/>
</dbReference>
<dbReference type="EMBL" id="JAULSV010000007">
    <property type="protein sequence ID" value="KAK0639633.1"/>
    <property type="molecule type" value="Genomic_DNA"/>
</dbReference>
<evidence type="ECO:0000313" key="2">
    <source>
        <dbReference type="Proteomes" id="UP001174936"/>
    </source>
</evidence>
<comment type="caution">
    <text evidence="1">The sequence shown here is derived from an EMBL/GenBank/DDBJ whole genome shotgun (WGS) entry which is preliminary data.</text>
</comment>
<protein>
    <submittedName>
        <fullName evidence="1">Uncharacterized protein</fullName>
    </submittedName>
</protein>
<reference evidence="1" key="1">
    <citation type="submission" date="2023-06" db="EMBL/GenBank/DDBJ databases">
        <title>Genome-scale phylogeny and comparative genomics of the fungal order Sordariales.</title>
        <authorList>
            <consortium name="Lawrence Berkeley National Laboratory"/>
            <person name="Hensen N."/>
            <person name="Bonometti L."/>
            <person name="Westerberg I."/>
            <person name="Brannstrom I.O."/>
            <person name="Guillou S."/>
            <person name="Cros-Aarteil S."/>
            <person name="Calhoun S."/>
            <person name="Haridas S."/>
            <person name="Kuo A."/>
            <person name="Mondo S."/>
            <person name="Pangilinan J."/>
            <person name="Riley R."/>
            <person name="Labutti K."/>
            <person name="Andreopoulos B."/>
            <person name="Lipzen A."/>
            <person name="Chen C."/>
            <person name="Yanf M."/>
            <person name="Daum C."/>
            <person name="Ng V."/>
            <person name="Clum A."/>
            <person name="Steindorff A."/>
            <person name="Ohm R."/>
            <person name="Martin F."/>
            <person name="Silar P."/>
            <person name="Natvig D."/>
            <person name="Lalanne C."/>
            <person name="Gautier V."/>
            <person name="Ament-Velasquez S.L."/>
            <person name="Kruys A."/>
            <person name="Hutchinson M.I."/>
            <person name="Powell A.J."/>
            <person name="Barry K."/>
            <person name="Miller A.N."/>
            <person name="Grigoriev I.V."/>
            <person name="Debuchy R."/>
            <person name="Gladieux P."/>
            <person name="Thoren M.H."/>
            <person name="Johannesson H."/>
        </authorList>
    </citation>
    <scope>NUCLEOTIDE SEQUENCE</scope>
    <source>
        <strain evidence="1">SMH2532-1</strain>
    </source>
</reference>
<accession>A0AA39XSW1</accession>
<gene>
    <name evidence="1" type="ORF">B0T16DRAFT_246550</name>
</gene>
<evidence type="ECO:0000313" key="1">
    <source>
        <dbReference type="EMBL" id="KAK0639633.1"/>
    </source>
</evidence>
<dbReference type="AlphaFoldDB" id="A0AA39XSW1"/>
<proteinExistence type="predicted"/>
<sequence>MDDVRSGTRRKGCFGSAMADYILPILRLGMCRLCRVLTDLLGDSTRQIFVGEIGADPRSRVPSSCTTKPPGRGSDLAWPRKHSSLCSETNEIPCGVAIGCRHHHYHCSSFVTCGQKASRPSPDVTGHGHRPVLVLAGGGRSTGPSSKTDLV</sequence>
<name>A0AA39XSW1_9PEZI</name>
<organism evidence="1 2">
    <name type="scientific">Cercophora newfieldiana</name>
    <dbReference type="NCBI Taxonomy" id="92897"/>
    <lineage>
        <taxon>Eukaryota</taxon>
        <taxon>Fungi</taxon>
        <taxon>Dikarya</taxon>
        <taxon>Ascomycota</taxon>
        <taxon>Pezizomycotina</taxon>
        <taxon>Sordariomycetes</taxon>
        <taxon>Sordariomycetidae</taxon>
        <taxon>Sordariales</taxon>
        <taxon>Lasiosphaeriaceae</taxon>
        <taxon>Cercophora</taxon>
    </lineage>
</organism>
<keyword evidence="2" id="KW-1185">Reference proteome</keyword>